<keyword evidence="2" id="KW-1185">Reference proteome</keyword>
<evidence type="ECO:0008006" key="3">
    <source>
        <dbReference type="Google" id="ProtNLM"/>
    </source>
</evidence>
<protein>
    <recommendedName>
        <fullName evidence="3">Outer membrane protein beta-barrel domain-containing protein</fullName>
    </recommendedName>
</protein>
<proteinExistence type="predicted"/>
<sequence>MKQIYPLFFLLFFLSYLCHSQIREEKTSGFFYKISLATTLTINEDYTVNNDDGETLINPSAFFVNNTIGYQFDKRTSLGLNFEYDYHSQQGLHFFPTYLSLQHNIIADDSNFFVRGGYGSLLGVSKDFEKGNMYKLGIGVQMFDDDFRNSLLIGLDFTRKRFGYKTLEGLSSVSIFLEFMLF</sequence>
<gene>
    <name evidence="1" type="ORF">N1F79_09740</name>
</gene>
<evidence type="ECO:0000313" key="2">
    <source>
        <dbReference type="Proteomes" id="UP001337305"/>
    </source>
</evidence>
<dbReference type="Proteomes" id="UP001337305">
    <property type="component" value="Unassembled WGS sequence"/>
</dbReference>
<dbReference type="RefSeq" id="WP_303305758.1">
    <property type="nucleotide sequence ID" value="NZ_JAODOP010000004.1"/>
</dbReference>
<comment type="caution">
    <text evidence="1">The sequence shown here is derived from an EMBL/GenBank/DDBJ whole genome shotgun (WGS) entry which is preliminary data.</text>
</comment>
<evidence type="ECO:0000313" key="1">
    <source>
        <dbReference type="EMBL" id="MEF3833412.1"/>
    </source>
</evidence>
<dbReference type="EMBL" id="JAODOP010000004">
    <property type="protein sequence ID" value="MEF3833412.1"/>
    <property type="molecule type" value="Genomic_DNA"/>
</dbReference>
<organism evidence="1 2">
    <name type="scientific">Flavivirga spongiicola</name>
    <dbReference type="NCBI Taxonomy" id="421621"/>
    <lineage>
        <taxon>Bacteria</taxon>
        <taxon>Pseudomonadati</taxon>
        <taxon>Bacteroidota</taxon>
        <taxon>Flavobacteriia</taxon>
        <taxon>Flavobacteriales</taxon>
        <taxon>Flavobacteriaceae</taxon>
        <taxon>Flavivirga</taxon>
    </lineage>
</organism>
<name>A0ABU7XU62_9FLAO</name>
<reference evidence="1 2" key="1">
    <citation type="submission" date="2022-09" db="EMBL/GenBank/DDBJ databases">
        <title>Genome sequencing of Flavivirga sp. MEBiC05379.</title>
        <authorList>
            <person name="Oh H.-M."/>
            <person name="Kwon K.K."/>
            <person name="Park M.J."/>
            <person name="Yang S.-H."/>
        </authorList>
    </citation>
    <scope>NUCLEOTIDE SEQUENCE [LARGE SCALE GENOMIC DNA]</scope>
    <source>
        <strain evidence="1 2">MEBiC05379</strain>
    </source>
</reference>
<accession>A0ABU7XU62</accession>